<dbReference type="InParanoid" id="A0A3N4LYD7"/>
<accession>A0A3N4LYD7</accession>
<reference evidence="2 3" key="1">
    <citation type="journal article" date="2018" name="Nat. Ecol. Evol.">
        <title>Pezizomycetes genomes reveal the molecular basis of ectomycorrhizal truffle lifestyle.</title>
        <authorList>
            <person name="Murat C."/>
            <person name="Payen T."/>
            <person name="Noel B."/>
            <person name="Kuo A."/>
            <person name="Morin E."/>
            <person name="Chen J."/>
            <person name="Kohler A."/>
            <person name="Krizsan K."/>
            <person name="Balestrini R."/>
            <person name="Da Silva C."/>
            <person name="Montanini B."/>
            <person name="Hainaut M."/>
            <person name="Levati E."/>
            <person name="Barry K.W."/>
            <person name="Belfiori B."/>
            <person name="Cichocki N."/>
            <person name="Clum A."/>
            <person name="Dockter R.B."/>
            <person name="Fauchery L."/>
            <person name="Guy J."/>
            <person name="Iotti M."/>
            <person name="Le Tacon F."/>
            <person name="Lindquist E.A."/>
            <person name="Lipzen A."/>
            <person name="Malagnac F."/>
            <person name="Mello A."/>
            <person name="Molinier V."/>
            <person name="Miyauchi S."/>
            <person name="Poulain J."/>
            <person name="Riccioni C."/>
            <person name="Rubini A."/>
            <person name="Sitrit Y."/>
            <person name="Splivallo R."/>
            <person name="Traeger S."/>
            <person name="Wang M."/>
            <person name="Zifcakova L."/>
            <person name="Wipf D."/>
            <person name="Zambonelli A."/>
            <person name="Paolocci F."/>
            <person name="Nowrousian M."/>
            <person name="Ottonello S."/>
            <person name="Baldrian P."/>
            <person name="Spatafora J.W."/>
            <person name="Henrissat B."/>
            <person name="Nagy L.G."/>
            <person name="Aury J.M."/>
            <person name="Wincker P."/>
            <person name="Grigoriev I.V."/>
            <person name="Bonfante P."/>
            <person name="Martin F.M."/>
        </authorList>
    </citation>
    <scope>NUCLEOTIDE SEQUENCE [LARGE SCALE GENOMIC DNA]</scope>
    <source>
        <strain evidence="2 3">ATCC MYA-4762</strain>
    </source>
</reference>
<evidence type="ECO:0000313" key="2">
    <source>
        <dbReference type="EMBL" id="RPB26688.1"/>
    </source>
</evidence>
<sequence>MLKAVEGSPNIIGANPVEDNLVRDSWAQLLRWEQAESYSMDNDELDQYAKELAQDLKKAEETHLIPCGYFEEGSPTLPDTESQEKGVPTMLAENDLGEDGHTGK</sequence>
<evidence type="ECO:0000256" key="1">
    <source>
        <dbReference type="SAM" id="MobiDB-lite"/>
    </source>
</evidence>
<evidence type="ECO:0000313" key="3">
    <source>
        <dbReference type="Proteomes" id="UP000267821"/>
    </source>
</evidence>
<dbReference type="EMBL" id="ML121533">
    <property type="protein sequence ID" value="RPB26688.1"/>
    <property type="molecule type" value="Genomic_DNA"/>
</dbReference>
<keyword evidence="3" id="KW-1185">Reference proteome</keyword>
<gene>
    <name evidence="2" type="ORF">L211DRAFT_835022</name>
</gene>
<organism evidence="2 3">
    <name type="scientific">Terfezia boudieri ATCC MYA-4762</name>
    <dbReference type="NCBI Taxonomy" id="1051890"/>
    <lineage>
        <taxon>Eukaryota</taxon>
        <taxon>Fungi</taxon>
        <taxon>Dikarya</taxon>
        <taxon>Ascomycota</taxon>
        <taxon>Pezizomycotina</taxon>
        <taxon>Pezizomycetes</taxon>
        <taxon>Pezizales</taxon>
        <taxon>Pezizaceae</taxon>
        <taxon>Terfezia</taxon>
    </lineage>
</organism>
<protein>
    <submittedName>
        <fullName evidence="2">Uncharacterized protein</fullName>
    </submittedName>
</protein>
<feature type="region of interest" description="Disordered" evidence="1">
    <location>
        <begin position="68"/>
        <end position="104"/>
    </location>
</feature>
<dbReference type="Proteomes" id="UP000267821">
    <property type="component" value="Unassembled WGS sequence"/>
</dbReference>
<name>A0A3N4LYD7_9PEZI</name>
<proteinExistence type="predicted"/>
<dbReference type="AlphaFoldDB" id="A0A3N4LYD7"/>